<name>A0A645EAU5_9ZZZZ</name>
<dbReference type="Pfam" id="PF00872">
    <property type="entry name" value="Transposase_mut"/>
    <property type="match status" value="1"/>
</dbReference>
<dbReference type="GO" id="GO:0003677">
    <property type="term" value="F:DNA binding"/>
    <property type="evidence" value="ECO:0007669"/>
    <property type="project" value="UniProtKB-KW"/>
</dbReference>
<keyword evidence="2" id="KW-0238">DNA-binding</keyword>
<dbReference type="AlphaFoldDB" id="A0A645EAU5"/>
<comment type="caution">
    <text evidence="5">The sequence shown here is derived from an EMBL/GenBank/DDBJ whole genome shotgun (WGS) entry which is preliminary data.</text>
</comment>
<dbReference type="PANTHER" id="PTHR33217:SF5">
    <property type="entry name" value="MUTATOR FAMILY TRANSPOSASE"/>
    <property type="match status" value="1"/>
</dbReference>
<sequence>MAKKRRDIPPELLSKEFLKQFKTEEDVSKFLKDLHSQVLEQMLQGEMDAHLGYEKNDVSGNNTGNSRNGSFPKVIQTEHGESTISIPRDRKG</sequence>
<protein>
    <recommendedName>
        <fullName evidence="6">Mutator family transposase</fullName>
    </recommendedName>
</protein>
<dbReference type="EMBL" id="VSSQ01044899">
    <property type="protein sequence ID" value="MPM98766.1"/>
    <property type="molecule type" value="Genomic_DNA"/>
</dbReference>
<keyword evidence="1" id="KW-0815">Transposition</keyword>
<organism evidence="5">
    <name type="scientific">bioreactor metagenome</name>
    <dbReference type="NCBI Taxonomy" id="1076179"/>
    <lineage>
        <taxon>unclassified sequences</taxon>
        <taxon>metagenomes</taxon>
        <taxon>ecological metagenomes</taxon>
    </lineage>
</organism>
<dbReference type="GO" id="GO:0006313">
    <property type="term" value="P:DNA transposition"/>
    <property type="evidence" value="ECO:0007669"/>
    <property type="project" value="InterPro"/>
</dbReference>
<evidence type="ECO:0000256" key="1">
    <source>
        <dbReference type="ARBA" id="ARBA00022578"/>
    </source>
</evidence>
<dbReference type="PANTHER" id="PTHR33217">
    <property type="entry name" value="TRANSPOSASE FOR INSERTION SEQUENCE ELEMENT IS1081"/>
    <property type="match status" value="1"/>
</dbReference>
<feature type="compositionally biased region" description="Basic and acidic residues" evidence="4">
    <location>
        <begin position="76"/>
        <end position="92"/>
    </location>
</feature>
<accession>A0A645EAU5</accession>
<gene>
    <name evidence="5" type="ORF">SDC9_145956</name>
</gene>
<dbReference type="GO" id="GO:0004803">
    <property type="term" value="F:transposase activity"/>
    <property type="evidence" value="ECO:0007669"/>
    <property type="project" value="InterPro"/>
</dbReference>
<evidence type="ECO:0008006" key="6">
    <source>
        <dbReference type="Google" id="ProtNLM"/>
    </source>
</evidence>
<evidence type="ECO:0000256" key="4">
    <source>
        <dbReference type="SAM" id="MobiDB-lite"/>
    </source>
</evidence>
<evidence type="ECO:0000256" key="3">
    <source>
        <dbReference type="ARBA" id="ARBA00023172"/>
    </source>
</evidence>
<reference evidence="5" key="1">
    <citation type="submission" date="2019-08" db="EMBL/GenBank/DDBJ databases">
        <authorList>
            <person name="Kucharzyk K."/>
            <person name="Murdoch R.W."/>
            <person name="Higgins S."/>
            <person name="Loffler F."/>
        </authorList>
    </citation>
    <scope>NUCLEOTIDE SEQUENCE</scope>
</reference>
<keyword evidence="3" id="KW-0233">DNA recombination</keyword>
<feature type="compositionally biased region" description="Low complexity" evidence="4">
    <location>
        <begin position="59"/>
        <end position="70"/>
    </location>
</feature>
<evidence type="ECO:0000313" key="5">
    <source>
        <dbReference type="EMBL" id="MPM98766.1"/>
    </source>
</evidence>
<dbReference type="InterPro" id="IPR001207">
    <property type="entry name" value="Transposase_mutator"/>
</dbReference>
<proteinExistence type="predicted"/>
<feature type="region of interest" description="Disordered" evidence="4">
    <location>
        <begin position="53"/>
        <end position="92"/>
    </location>
</feature>
<evidence type="ECO:0000256" key="2">
    <source>
        <dbReference type="ARBA" id="ARBA00023125"/>
    </source>
</evidence>